<name>A0A4Q7ZN29_9ACTN</name>
<keyword evidence="4" id="KW-1185">Reference proteome</keyword>
<dbReference type="Pfam" id="PF00535">
    <property type="entry name" value="Glycos_transf_2"/>
    <property type="match status" value="1"/>
</dbReference>
<dbReference type="GO" id="GO:0016758">
    <property type="term" value="F:hexosyltransferase activity"/>
    <property type="evidence" value="ECO:0007669"/>
    <property type="project" value="UniProtKB-ARBA"/>
</dbReference>
<dbReference type="Proteomes" id="UP000292564">
    <property type="component" value="Unassembled WGS sequence"/>
</dbReference>
<sequence length="386" mass="42775">MAGTQGPCGGQPGFHGTSPATANVRPVENVLLSIVVPVYAVEGYLYQCLESIRAGLSPAESASVEVIAVDDASPDACGAMLDGYAQRHGDLRVVHLERNVGLGGARNAGLERARGAYVWFVDSDDWLPAGAVRAVLRKLRDTRPDVLLVDHLRVHENGRLEIDASSHLLHGVPEVVTLSERRELLGVQHTAWNRIVRVGLLRRLSLRFLPGWYEDVPFTNPVLIAAERLAVLDQVCYHYRVGRIGAITATRSDRHFEAFGQYDRLHEWLDRQAVEPWLRLVVFTLMINHLLVVAGNDSRLPPNRRRAFFRRLARHYRRYRPAGYLPPAGTAGLKHRLVGLNSYVLYAALRQAYRAAGRGHADADSTPAVSPHLAPAPQEVKPAPIR</sequence>
<dbReference type="InterPro" id="IPR029044">
    <property type="entry name" value="Nucleotide-diphossugar_trans"/>
</dbReference>
<evidence type="ECO:0000259" key="2">
    <source>
        <dbReference type="Pfam" id="PF00535"/>
    </source>
</evidence>
<feature type="compositionally biased region" description="Gly residues" evidence="1">
    <location>
        <begin position="1"/>
        <end position="13"/>
    </location>
</feature>
<organism evidence="3 4">
    <name type="scientific">Krasilnikovia cinnamomea</name>
    <dbReference type="NCBI Taxonomy" id="349313"/>
    <lineage>
        <taxon>Bacteria</taxon>
        <taxon>Bacillati</taxon>
        <taxon>Actinomycetota</taxon>
        <taxon>Actinomycetes</taxon>
        <taxon>Micromonosporales</taxon>
        <taxon>Micromonosporaceae</taxon>
        <taxon>Krasilnikovia</taxon>
    </lineage>
</organism>
<feature type="region of interest" description="Disordered" evidence="1">
    <location>
        <begin position="1"/>
        <end position="20"/>
    </location>
</feature>
<evidence type="ECO:0000313" key="3">
    <source>
        <dbReference type="EMBL" id="RZU51765.1"/>
    </source>
</evidence>
<evidence type="ECO:0000256" key="1">
    <source>
        <dbReference type="SAM" id="MobiDB-lite"/>
    </source>
</evidence>
<feature type="domain" description="Glycosyltransferase 2-like" evidence="2">
    <location>
        <begin position="33"/>
        <end position="162"/>
    </location>
</feature>
<dbReference type="AlphaFoldDB" id="A0A4Q7ZN29"/>
<dbReference type="Gene3D" id="3.90.550.10">
    <property type="entry name" value="Spore Coat Polysaccharide Biosynthesis Protein SpsA, Chain A"/>
    <property type="match status" value="1"/>
</dbReference>
<protein>
    <submittedName>
        <fullName evidence="3">Glycosyltransferase involved in cell wall biosynthesis</fullName>
    </submittedName>
</protein>
<proteinExistence type="predicted"/>
<evidence type="ECO:0000313" key="4">
    <source>
        <dbReference type="Proteomes" id="UP000292564"/>
    </source>
</evidence>
<feature type="region of interest" description="Disordered" evidence="1">
    <location>
        <begin position="360"/>
        <end position="386"/>
    </location>
</feature>
<keyword evidence="3" id="KW-0808">Transferase</keyword>
<dbReference type="EMBL" id="SHKY01000001">
    <property type="protein sequence ID" value="RZU51765.1"/>
    <property type="molecule type" value="Genomic_DNA"/>
</dbReference>
<comment type="caution">
    <text evidence="3">The sequence shown here is derived from an EMBL/GenBank/DDBJ whole genome shotgun (WGS) entry which is preliminary data.</text>
</comment>
<dbReference type="SUPFAM" id="SSF53448">
    <property type="entry name" value="Nucleotide-diphospho-sugar transferases"/>
    <property type="match status" value="1"/>
</dbReference>
<dbReference type="PANTHER" id="PTHR22916:SF3">
    <property type="entry name" value="UDP-GLCNAC:BETAGAL BETA-1,3-N-ACETYLGLUCOSAMINYLTRANSFERASE-LIKE PROTEIN 1"/>
    <property type="match status" value="1"/>
</dbReference>
<dbReference type="OrthoDB" id="3183633at2"/>
<reference evidence="3 4" key="1">
    <citation type="submission" date="2019-02" db="EMBL/GenBank/DDBJ databases">
        <title>Sequencing the genomes of 1000 actinobacteria strains.</title>
        <authorList>
            <person name="Klenk H.-P."/>
        </authorList>
    </citation>
    <scope>NUCLEOTIDE SEQUENCE [LARGE SCALE GENOMIC DNA]</scope>
    <source>
        <strain evidence="3 4">DSM 45162</strain>
    </source>
</reference>
<dbReference type="PANTHER" id="PTHR22916">
    <property type="entry name" value="GLYCOSYLTRANSFERASE"/>
    <property type="match status" value="1"/>
</dbReference>
<dbReference type="InterPro" id="IPR001173">
    <property type="entry name" value="Glyco_trans_2-like"/>
</dbReference>
<dbReference type="CDD" id="cd00761">
    <property type="entry name" value="Glyco_tranf_GTA_type"/>
    <property type="match status" value="1"/>
</dbReference>
<accession>A0A4Q7ZN29</accession>
<gene>
    <name evidence="3" type="ORF">EV385_3598</name>
</gene>